<keyword evidence="2" id="KW-1185">Reference proteome</keyword>
<gene>
    <name evidence="1" type="ORF">DERYTH_LOCUS11739</name>
</gene>
<sequence length="662" mass="77016">MNVDPLGPWDFGAKYAVKYKEDYHREATWKEVEDAYEGYKKFFYTYRSDHPAAITDCYDEYLATLDKQGKRHTFIGKIEEQRGEEFEYCYWVCAILQERQLGVISWDRAESGATGVRRVVMGLTEENSWNALQHLYNISSPFAHHNLLRHIDVKLPYTPRQGGLGGTLFMTTEGNRIGNYEGIDLNSSDICLREQTIQKLVEKIWNAGVLLVRSPPMSGKTSLGQLLDQHLTKDPNIRVIRISLLWMGIPSGSWTFEEEFQRLMGITWKKFQDECNHIQTIFIVDEVQMLYVTQGEPMSASHHNGNVFWEAFKRCQQGGNLYIVAFAAYGYKGAWDCSSVATRTMDVSPFAVENTWGIQDVRFTKDEYEDYFLRFCRTHLGKMTDENDITYLKEYVHNTTARHPGLVAFFMNHIRDYFSPQLKYDDTLTFERIFLYLKSYTFMRAGFRGYLHMQNLTPEETQLCDRVFREPIDIRLPNNTSGKERRWGNTARPTIPPEDFKSFLLGTFTNMNAETIRKSYSVGKDEQLLERAWQMEFYRAATQVLPPDIFISADVGTYWGSSGYVDFFVDDGRSWVIELLRDGADAPGHRSCFEPGGIYESIRNISNEWVIIDIRCPDLRSEKPKYSGDYHWINVYCQENWKSVIIEDKDGKVEVQLMGEYQ</sequence>
<protein>
    <submittedName>
        <fullName evidence="1">7214_t:CDS:1</fullName>
    </submittedName>
</protein>
<name>A0A9N9EJD5_9GLOM</name>
<organism evidence="1 2">
    <name type="scientific">Dentiscutata erythropus</name>
    <dbReference type="NCBI Taxonomy" id="1348616"/>
    <lineage>
        <taxon>Eukaryota</taxon>
        <taxon>Fungi</taxon>
        <taxon>Fungi incertae sedis</taxon>
        <taxon>Mucoromycota</taxon>
        <taxon>Glomeromycotina</taxon>
        <taxon>Glomeromycetes</taxon>
        <taxon>Diversisporales</taxon>
        <taxon>Gigasporaceae</taxon>
        <taxon>Dentiscutata</taxon>
    </lineage>
</organism>
<proteinExistence type="predicted"/>
<evidence type="ECO:0000313" key="1">
    <source>
        <dbReference type="EMBL" id="CAG8679895.1"/>
    </source>
</evidence>
<dbReference type="AlphaFoldDB" id="A0A9N9EJD5"/>
<dbReference type="EMBL" id="CAJVPY010007395">
    <property type="protein sequence ID" value="CAG8679895.1"/>
    <property type="molecule type" value="Genomic_DNA"/>
</dbReference>
<dbReference type="OrthoDB" id="2415221at2759"/>
<accession>A0A9N9EJD5</accession>
<reference evidence="1" key="1">
    <citation type="submission" date="2021-06" db="EMBL/GenBank/DDBJ databases">
        <authorList>
            <person name="Kallberg Y."/>
            <person name="Tangrot J."/>
            <person name="Rosling A."/>
        </authorList>
    </citation>
    <scope>NUCLEOTIDE SEQUENCE</scope>
    <source>
        <strain evidence="1">MA453B</strain>
    </source>
</reference>
<comment type="caution">
    <text evidence="1">The sequence shown here is derived from an EMBL/GenBank/DDBJ whole genome shotgun (WGS) entry which is preliminary data.</text>
</comment>
<dbReference type="Proteomes" id="UP000789405">
    <property type="component" value="Unassembled WGS sequence"/>
</dbReference>
<evidence type="ECO:0000313" key="2">
    <source>
        <dbReference type="Proteomes" id="UP000789405"/>
    </source>
</evidence>